<dbReference type="Proteomes" id="UP000474228">
    <property type="component" value="Unassembled WGS sequence"/>
</dbReference>
<evidence type="ECO:0000313" key="3">
    <source>
        <dbReference type="Proteomes" id="UP000474228"/>
    </source>
</evidence>
<dbReference type="PANTHER" id="PTHR46320">
    <property type="entry name" value="GLYCEROPHOSPHODIESTER PHOSPHODIESTERASE 1"/>
    <property type="match status" value="1"/>
</dbReference>
<feature type="domain" description="GP-PDE" evidence="1">
    <location>
        <begin position="12"/>
        <end position="69"/>
    </location>
</feature>
<protein>
    <submittedName>
        <fullName evidence="2">Glycerophosphodiester phosphodiesterase</fullName>
    </submittedName>
</protein>
<dbReference type="PANTHER" id="PTHR46320:SF1">
    <property type="entry name" value="GLYCEROPHOSPHODIESTER PHOSPHODIESTERASE 1"/>
    <property type="match status" value="1"/>
</dbReference>
<dbReference type="RefSeq" id="WP_413777369.1">
    <property type="nucleotide sequence ID" value="NZ_WNHJ01001164.1"/>
</dbReference>
<dbReference type="GO" id="GO:0070291">
    <property type="term" value="P:N-acylethanolamine metabolic process"/>
    <property type="evidence" value="ECO:0007669"/>
    <property type="project" value="TreeGrafter"/>
</dbReference>
<accession>A0A6G2D773</accession>
<dbReference type="PROSITE" id="PS51704">
    <property type="entry name" value="GP_PDE"/>
    <property type="match status" value="1"/>
</dbReference>
<reference evidence="2 3" key="1">
    <citation type="submission" date="2019-11" db="EMBL/GenBank/DDBJ databases">
        <title>Growth characteristics of pneumococcus vary with the chemical composition of the capsule and with environmental conditions.</title>
        <authorList>
            <person name="Tothpal A."/>
            <person name="Desobry K."/>
            <person name="Joshi S."/>
            <person name="Wyllie A.L."/>
            <person name="Weinberger D.M."/>
        </authorList>
    </citation>
    <scope>NUCLEOTIDE SEQUENCE [LARGE SCALE GENOMIC DNA]</scope>
    <source>
        <strain evidence="3">pnumococcus22F</strain>
    </source>
</reference>
<dbReference type="Pfam" id="PF03009">
    <property type="entry name" value="GDPD"/>
    <property type="match status" value="1"/>
</dbReference>
<dbReference type="InterPro" id="IPR017946">
    <property type="entry name" value="PLC-like_Pdiesterase_TIM-brl"/>
</dbReference>
<dbReference type="GO" id="GO:0005886">
    <property type="term" value="C:plasma membrane"/>
    <property type="evidence" value="ECO:0007669"/>
    <property type="project" value="TreeGrafter"/>
</dbReference>
<sequence>MFPPARVSAAGPVIVAHRGSRLTAPENSMAAFKAAYAAGLRHIEMDLQVNAAGQCVVMHDTTVARTCAG</sequence>
<dbReference type="EMBL" id="WNHJ01001164">
    <property type="protein sequence ID" value="MTV64657.1"/>
    <property type="molecule type" value="Genomic_DNA"/>
</dbReference>
<name>A0A6G2D773_STREE</name>
<feature type="non-terminal residue" evidence="2">
    <location>
        <position position="69"/>
    </location>
</feature>
<evidence type="ECO:0000259" key="1">
    <source>
        <dbReference type="PROSITE" id="PS51704"/>
    </source>
</evidence>
<dbReference type="GO" id="GO:0006580">
    <property type="term" value="P:ethanolamine metabolic process"/>
    <property type="evidence" value="ECO:0007669"/>
    <property type="project" value="TreeGrafter"/>
</dbReference>
<evidence type="ECO:0000313" key="2">
    <source>
        <dbReference type="EMBL" id="MTV64657.1"/>
    </source>
</evidence>
<comment type="caution">
    <text evidence="2">The sequence shown here is derived from an EMBL/GenBank/DDBJ whole genome shotgun (WGS) entry which is preliminary data.</text>
</comment>
<organism evidence="2 3">
    <name type="scientific">Streptococcus pneumoniae</name>
    <dbReference type="NCBI Taxonomy" id="1313"/>
    <lineage>
        <taxon>Bacteria</taxon>
        <taxon>Bacillati</taxon>
        <taxon>Bacillota</taxon>
        <taxon>Bacilli</taxon>
        <taxon>Lactobacillales</taxon>
        <taxon>Streptococcaceae</taxon>
        <taxon>Streptococcus</taxon>
    </lineage>
</organism>
<dbReference type="GO" id="GO:0008889">
    <property type="term" value="F:glycerophosphodiester phosphodiesterase activity"/>
    <property type="evidence" value="ECO:0007669"/>
    <property type="project" value="TreeGrafter"/>
</dbReference>
<gene>
    <name evidence="2" type="ORF">GM539_15115</name>
</gene>
<dbReference type="SUPFAM" id="SSF51695">
    <property type="entry name" value="PLC-like phosphodiesterases"/>
    <property type="match status" value="1"/>
</dbReference>
<dbReference type="Gene3D" id="3.20.20.190">
    <property type="entry name" value="Phosphatidylinositol (PI) phosphodiesterase"/>
    <property type="match status" value="1"/>
</dbReference>
<dbReference type="GO" id="GO:0006644">
    <property type="term" value="P:phospholipid metabolic process"/>
    <property type="evidence" value="ECO:0007669"/>
    <property type="project" value="TreeGrafter"/>
</dbReference>
<proteinExistence type="predicted"/>
<dbReference type="AlphaFoldDB" id="A0A6G2D773"/>
<dbReference type="InterPro" id="IPR030395">
    <property type="entry name" value="GP_PDE_dom"/>
</dbReference>